<evidence type="ECO:0000259" key="2">
    <source>
        <dbReference type="Pfam" id="PF07762"/>
    </source>
</evidence>
<evidence type="ECO:0000313" key="3">
    <source>
        <dbReference type="EMBL" id="PUZ62317.1"/>
    </source>
</evidence>
<keyword evidence="4" id="KW-1185">Reference proteome</keyword>
<organism evidence="3 4">
    <name type="scientific">Panicum hallii var. hallii</name>
    <dbReference type="NCBI Taxonomy" id="1504633"/>
    <lineage>
        <taxon>Eukaryota</taxon>
        <taxon>Viridiplantae</taxon>
        <taxon>Streptophyta</taxon>
        <taxon>Embryophyta</taxon>
        <taxon>Tracheophyta</taxon>
        <taxon>Spermatophyta</taxon>
        <taxon>Magnoliopsida</taxon>
        <taxon>Liliopsida</taxon>
        <taxon>Poales</taxon>
        <taxon>Poaceae</taxon>
        <taxon>PACMAD clade</taxon>
        <taxon>Panicoideae</taxon>
        <taxon>Panicodae</taxon>
        <taxon>Paniceae</taxon>
        <taxon>Panicinae</taxon>
        <taxon>Panicum</taxon>
        <taxon>Panicum sect. Panicum</taxon>
    </lineage>
</organism>
<evidence type="ECO:0000256" key="1">
    <source>
        <dbReference type="SAM" id="MobiDB-lite"/>
    </source>
</evidence>
<feature type="compositionally biased region" description="Basic and acidic residues" evidence="1">
    <location>
        <begin position="437"/>
        <end position="456"/>
    </location>
</feature>
<dbReference type="InterPro" id="IPR011676">
    <property type="entry name" value="DUF1618"/>
</dbReference>
<dbReference type="PANTHER" id="PTHR33074:SF102">
    <property type="entry name" value="DUF1618 DOMAIN-CONTAINING PROTEIN"/>
    <property type="match status" value="1"/>
</dbReference>
<dbReference type="PANTHER" id="PTHR33074">
    <property type="entry name" value="EXPRESSED PROTEIN-RELATED"/>
    <property type="match status" value="1"/>
</dbReference>
<dbReference type="Pfam" id="PF07762">
    <property type="entry name" value="DUF1618"/>
    <property type="match status" value="2"/>
</dbReference>
<dbReference type="EMBL" id="CM009752">
    <property type="protein sequence ID" value="PUZ62317.1"/>
    <property type="molecule type" value="Genomic_DNA"/>
</dbReference>
<sequence length="874" mass="96709">MATPCVPMFIGEAKFLVAPELPEMGPRYPEWILLSTRAYISDRVNAATVACSNTSDGHPIQVSLFAATPPAVSHLCVHCPGRETHQFSDNPGVIFSRDDLILLNVSFACVDMTDFFVYKAGPKTPSLVRIAIPDLSISSFLNTGIVCCGADHFAVAALIADYMTDMFELSVFNSKTRVWETRLLPLEPSESLCHPAELSFFPSKVIPLEGSLLGWVDLWRGILLCDILSDNPKLHYVPMPKPMPGNEALKGEGEPKCYRDVIGCGDLIKVVEVDYEYNGTEVADTRSYVPEEWTLVTLTRRLDSREWKRGHEVNIGDITVSQDFYGHTDVLPRFCENGTPSLKKMPLGFPTLCEWNNMVYFMCKVSCMDYNGWVVAVDMNSNKLQAVSSFCGAALPGFSTAYYPSSFTKYLNNSGPEIELNVQTSDGLASTNTGSESKTKSNREGEGSRRAGERSDPMATPSVPMFIGEAKFLVAPELPEMGPRYPEWILLSTRAYISDRVNAATVACSNTSDGHPIQVSLFAATPPAVSHLCVHCPGRETHQFSDNPGVIFSRDDLILLNVSFACVDMTDFFVYKAGPKTPSLVRIAIPDLSISSFLNTGIVCCGTDHFAVAALIADYMTDMFELSVFNSKTRVWETRLLPLEPSESLCHPAELSFFPSKVIPLEGSLLGWVDLWRGILLCDILSDNPKLHYVPMPKPMPGNEALKGEGEPKCYRDVIGCGDLIKVVEVDYEYNGTEVADTRSYVPEEWTLVTLTRRLDSREWKRGHEVNIGDITVSQDFYGHTDVLPRFCENGTPSLKKMPLGFPTLCEWNNMVYFMCKVSCMDYNGWVVAVDMNSNKLQAVSSFCGATLPGFSTAYYPSSFTKYLNNSGPA</sequence>
<feature type="domain" description="DUF1618" evidence="2">
    <location>
        <begin position="215"/>
        <end position="360"/>
    </location>
</feature>
<proteinExistence type="predicted"/>
<evidence type="ECO:0000313" key="4">
    <source>
        <dbReference type="Proteomes" id="UP000244336"/>
    </source>
</evidence>
<feature type="compositionally biased region" description="Polar residues" evidence="1">
    <location>
        <begin position="425"/>
        <end position="436"/>
    </location>
</feature>
<protein>
    <recommendedName>
        <fullName evidence="2">DUF1618 domain-containing protein</fullName>
    </recommendedName>
</protein>
<name>A0A2T7E3C4_9POAL</name>
<feature type="domain" description="DUF1618" evidence="2">
    <location>
        <begin position="672"/>
        <end position="817"/>
    </location>
</feature>
<dbReference type="Proteomes" id="UP000244336">
    <property type="component" value="Chromosome 4"/>
</dbReference>
<dbReference type="STRING" id="1504633.A0A2T7E3C4"/>
<reference evidence="3 4" key="1">
    <citation type="submission" date="2018-04" db="EMBL/GenBank/DDBJ databases">
        <title>WGS assembly of Panicum hallii var. hallii HAL2.</title>
        <authorList>
            <person name="Lovell J."/>
            <person name="Jenkins J."/>
            <person name="Lowry D."/>
            <person name="Mamidi S."/>
            <person name="Sreedasyam A."/>
            <person name="Weng X."/>
            <person name="Barry K."/>
            <person name="Bonette J."/>
            <person name="Campitelli B."/>
            <person name="Daum C."/>
            <person name="Gordon S."/>
            <person name="Gould B."/>
            <person name="Lipzen A."/>
            <person name="MacQueen A."/>
            <person name="Palacio-Mejia J."/>
            <person name="Plott C."/>
            <person name="Shakirov E."/>
            <person name="Shu S."/>
            <person name="Yoshinaga Y."/>
            <person name="Zane M."/>
            <person name="Rokhsar D."/>
            <person name="Grimwood J."/>
            <person name="Schmutz J."/>
            <person name="Juenger T."/>
        </authorList>
    </citation>
    <scope>NUCLEOTIDE SEQUENCE [LARGE SCALE GENOMIC DNA]</scope>
    <source>
        <strain evidence="4">cv. HAL2</strain>
    </source>
</reference>
<accession>A0A2T7E3C4</accession>
<gene>
    <name evidence="3" type="ORF">GQ55_4G347100</name>
</gene>
<feature type="region of interest" description="Disordered" evidence="1">
    <location>
        <begin position="425"/>
        <end position="461"/>
    </location>
</feature>
<dbReference type="AlphaFoldDB" id="A0A2T7E3C4"/>
<dbReference type="OrthoDB" id="683851at2759"/>
<dbReference type="Gramene" id="PUZ62317">
    <property type="protein sequence ID" value="PUZ62317"/>
    <property type="gene ID" value="GQ55_4G347100"/>
</dbReference>